<dbReference type="OrthoDB" id="3230355at2759"/>
<dbReference type="KEGG" id="pco:PHACADRAFT_202931"/>
<organism evidence="1 2">
    <name type="scientific">Phanerochaete carnosa (strain HHB-10118-sp)</name>
    <name type="common">White-rot fungus</name>
    <name type="synonym">Peniophora carnosa</name>
    <dbReference type="NCBI Taxonomy" id="650164"/>
    <lineage>
        <taxon>Eukaryota</taxon>
        <taxon>Fungi</taxon>
        <taxon>Dikarya</taxon>
        <taxon>Basidiomycota</taxon>
        <taxon>Agaricomycotina</taxon>
        <taxon>Agaricomycetes</taxon>
        <taxon>Polyporales</taxon>
        <taxon>Phanerochaetaceae</taxon>
        <taxon>Phanerochaete</taxon>
    </lineage>
</organism>
<evidence type="ECO:0000313" key="1">
    <source>
        <dbReference type="EMBL" id="EKM48349.1"/>
    </source>
</evidence>
<gene>
    <name evidence="1" type="ORF">PHACADRAFT_202931</name>
</gene>
<dbReference type="STRING" id="650164.K5VP69"/>
<dbReference type="GeneID" id="18912025"/>
<proteinExistence type="predicted"/>
<dbReference type="Proteomes" id="UP000008370">
    <property type="component" value="Unassembled WGS sequence"/>
</dbReference>
<sequence>MPLRLLPANTVASYDALSPPTTRGDAPIRPVPRHLETVGCTDQEGPQYDDQLVARTLASEATLTAPSQTHAQNLALPRTIYIDRDDFGLSIRKITSALHQTRLLASGDGPGHRDRARRLKASSQRRIQGTYPVYPEQVPSGVRHHRRPAAAQPYFKADINAHSLNIVRGVMVEVGFWPLAAASEQLIGKEVIRFQGIRVAYFALDKDA</sequence>
<protein>
    <submittedName>
        <fullName evidence="1">Uncharacterized protein</fullName>
    </submittedName>
</protein>
<name>K5VP69_PHACS</name>
<reference evidence="1 2" key="1">
    <citation type="journal article" date="2012" name="BMC Genomics">
        <title>Comparative genomics of the white-rot fungi, Phanerochaete carnosa and P. chrysosporium, to elucidate the genetic basis of the distinct wood types they colonize.</title>
        <authorList>
            <person name="Suzuki H."/>
            <person name="MacDonald J."/>
            <person name="Syed K."/>
            <person name="Salamov A."/>
            <person name="Hori C."/>
            <person name="Aerts A."/>
            <person name="Henrissat B."/>
            <person name="Wiebenga A."/>
            <person name="vanKuyk P.A."/>
            <person name="Barry K."/>
            <person name="Lindquist E."/>
            <person name="LaButti K."/>
            <person name="Lapidus A."/>
            <person name="Lucas S."/>
            <person name="Coutinho P."/>
            <person name="Gong Y."/>
            <person name="Samejima M."/>
            <person name="Mahadevan R."/>
            <person name="Abou-Zaid M."/>
            <person name="de Vries R.P."/>
            <person name="Igarashi K."/>
            <person name="Yadav J.S."/>
            <person name="Grigoriev I.V."/>
            <person name="Master E.R."/>
        </authorList>
    </citation>
    <scope>NUCLEOTIDE SEQUENCE [LARGE SCALE GENOMIC DNA]</scope>
    <source>
        <strain evidence="1 2">HHB-10118-sp</strain>
    </source>
</reference>
<keyword evidence="2" id="KW-1185">Reference proteome</keyword>
<accession>K5VP69</accession>
<dbReference type="InterPro" id="IPR020056">
    <property type="entry name" value="Rbsml_bL25/Gln-tRNA_synth_N"/>
</dbReference>
<dbReference type="AlphaFoldDB" id="K5VP69"/>
<dbReference type="HOGENOM" id="CLU_1321310_0_0_1"/>
<dbReference type="Gene3D" id="2.40.240.10">
    <property type="entry name" value="Ribosomal Protein L25, Chain P"/>
    <property type="match status" value="1"/>
</dbReference>
<evidence type="ECO:0000313" key="2">
    <source>
        <dbReference type="Proteomes" id="UP000008370"/>
    </source>
</evidence>
<dbReference type="RefSeq" id="XP_007403099.1">
    <property type="nucleotide sequence ID" value="XM_007403037.1"/>
</dbReference>
<dbReference type="InParanoid" id="K5VP69"/>
<dbReference type="EMBL" id="JH931157">
    <property type="protein sequence ID" value="EKM48349.1"/>
    <property type="molecule type" value="Genomic_DNA"/>
</dbReference>